<sequence length="397" mass="42628">MTPAIPVSRSTSPSSFAQARSQWQNPSDVLTILQIIGGDIVQKAIAQLSGSEIRFGPVHFTMAPVAFSFGFVAYSVSALLSAVGDGRLLPSTDIPSVLVNASNGNIRTNKSWILGRLLRDNSARHRRGERGLTITLYHTSSTDPIGVPDYDWVFYGGWIVILIQHAIAAAPGIIHSNWLVLLLTATGTVLALAAGALPQWKLEKWAARAVAPSHSGSPRREVISLTQGNGSKHVIVIISEQCGVRFEDLAAARDAYSLYTVPIIAILTILWIAHLLTVAGLDGDAWYWLAIGMLGMAQNFVAAGAPRSAGALGVHLHQERVIHEDKVFTALQAVEELEHGVGLSLLPVFFPGSLREEEIRWRDAKRAVHHAKTAASLPAGEVRISPPTMSPGILTPG</sequence>
<accession>A0ACB8QR26</accession>
<reference evidence="1" key="2">
    <citation type="journal article" date="2022" name="New Phytol.">
        <title>Evolutionary transition to the ectomycorrhizal habit in the genomes of a hyperdiverse lineage of mushroom-forming fungi.</title>
        <authorList>
            <person name="Looney B."/>
            <person name="Miyauchi S."/>
            <person name="Morin E."/>
            <person name="Drula E."/>
            <person name="Courty P.E."/>
            <person name="Kohler A."/>
            <person name="Kuo A."/>
            <person name="LaButti K."/>
            <person name="Pangilinan J."/>
            <person name="Lipzen A."/>
            <person name="Riley R."/>
            <person name="Andreopoulos W."/>
            <person name="He G."/>
            <person name="Johnson J."/>
            <person name="Nolan M."/>
            <person name="Tritt A."/>
            <person name="Barry K.W."/>
            <person name="Grigoriev I.V."/>
            <person name="Nagy L.G."/>
            <person name="Hibbett D."/>
            <person name="Henrissat B."/>
            <person name="Matheny P.B."/>
            <person name="Labbe J."/>
            <person name="Martin F.M."/>
        </authorList>
    </citation>
    <scope>NUCLEOTIDE SEQUENCE</scope>
    <source>
        <strain evidence="1">EC-137</strain>
    </source>
</reference>
<name>A0ACB8QR26_9AGAM</name>
<organism evidence="1 2">
    <name type="scientific">Vararia minispora EC-137</name>
    <dbReference type="NCBI Taxonomy" id="1314806"/>
    <lineage>
        <taxon>Eukaryota</taxon>
        <taxon>Fungi</taxon>
        <taxon>Dikarya</taxon>
        <taxon>Basidiomycota</taxon>
        <taxon>Agaricomycotina</taxon>
        <taxon>Agaricomycetes</taxon>
        <taxon>Russulales</taxon>
        <taxon>Lachnocladiaceae</taxon>
        <taxon>Vararia</taxon>
    </lineage>
</organism>
<evidence type="ECO:0000313" key="2">
    <source>
        <dbReference type="Proteomes" id="UP000814128"/>
    </source>
</evidence>
<protein>
    <submittedName>
        <fullName evidence="1">Uncharacterized protein</fullName>
    </submittedName>
</protein>
<proteinExistence type="predicted"/>
<evidence type="ECO:0000313" key="1">
    <source>
        <dbReference type="EMBL" id="KAI0033983.1"/>
    </source>
</evidence>
<dbReference type="Proteomes" id="UP000814128">
    <property type="component" value="Unassembled WGS sequence"/>
</dbReference>
<comment type="caution">
    <text evidence="1">The sequence shown here is derived from an EMBL/GenBank/DDBJ whole genome shotgun (WGS) entry which is preliminary data.</text>
</comment>
<reference evidence="1" key="1">
    <citation type="submission" date="2021-02" db="EMBL/GenBank/DDBJ databases">
        <authorList>
            <consortium name="DOE Joint Genome Institute"/>
            <person name="Ahrendt S."/>
            <person name="Looney B.P."/>
            <person name="Miyauchi S."/>
            <person name="Morin E."/>
            <person name="Drula E."/>
            <person name="Courty P.E."/>
            <person name="Chicoki N."/>
            <person name="Fauchery L."/>
            <person name="Kohler A."/>
            <person name="Kuo A."/>
            <person name="Labutti K."/>
            <person name="Pangilinan J."/>
            <person name="Lipzen A."/>
            <person name="Riley R."/>
            <person name="Andreopoulos W."/>
            <person name="He G."/>
            <person name="Johnson J."/>
            <person name="Barry K.W."/>
            <person name="Grigoriev I.V."/>
            <person name="Nagy L."/>
            <person name="Hibbett D."/>
            <person name="Henrissat B."/>
            <person name="Matheny P.B."/>
            <person name="Labbe J."/>
            <person name="Martin F."/>
        </authorList>
    </citation>
    <scope>NUCLEOTIDE SEQUENCE</scope>
    <source>
        <strain evidence="1">EC-137</strain>
    </source>
</reference>
<dbReference type="EMBL" id="MU273508">
    <property type="protein sequence ID" value="KAI0033983.1"/>
    <property type="molecule type" value="Genomic_DNA"/>
</dbReference>
<keyword evidence="2" id="KW-1185">Reference proteome</keyword>
<gene>
    <name evidence="1" type="ORF">K488DRAFT_77551</name>
</gene>